<feature type="transmembrane region" description="Helical" evidence="1">
    <location>
        <begin position="132"/>
        <end position="151"/>
    </location>
</feature>
<proteinExistence type="predicted"/>
<keyword evidence="3" id="KW-1185">Reference proteome</keyword>
<accession>A0A6G0TJ29</accession>
<keyword evidence="1" id="KW-0812">Transmembrane</keyword>
<evidence type="ECO:0000313" key="2">
    <source>
        <dbReference type="EMBL" id="KAE9532708.1"/>
    </source>
</evidence>
<dbReference type="Proteomes" id="UP000475862">
    <property type="component" value="Unassembled WGS sequence"/>
</dbReference>
<organism evidence="2 3">
    <name type="scientific">Aphis glycines</name>
    <name type="common">Soybean aphid</name>
    <dbReference type="NCBI Taxonomy" id="307491"/>
    <lineage>
        <taxon>Eukaryota</taxon>
        <taxon>Metazoa</taxon>
        <taxon>Ecdysozoa</taxon>
        <taxon>Arthropoda</taxon>
        <taxon>Hexapoda</taxon>
        <taxon>Insecta</taxon>
        <taxon>Pterygota</taxon>
        <taxon>Neoptera</taxon>
        <taxon>Paraneoptera</taxon>
        <taxon>Hemiptera</taxon>
        <taxon>Sternorrhyncha</taxon>
        <taxon>Aphidomorpha</taxon>
        <taxon>Aphidoidea</taxon>
        <taxon>Aphididae</taxon>
        <taxon>Aphidini</taxon>
        <taxon>Aphis</taxon>
        <taxon>Aphis</taxon>
    </lineage>
</organism>
<gene>
    <name evidence="2" type="ORF">AGLY_009789</name>
</gene>
<feature type="transmembrane region" description="Helical" evidence="1">
    <location>
        <begin position="56"/>
        <end position="81"/>
    </location>
</feature>
<keyword evidence="1" id="KW-1133">Transmembrane helix</keyword>
<evidence type="ECO:0000313" key="3">
    <source>
        <dbReference type="Proteomes" id="UP000475862"/>
    </source>
</evidence>
<reference evidence="2 3" key="1">
    <citation type="submission" date="2019-08" db="EMBL/GenBank/DDBJ databases">
        <title>The genome of the soybean aphid Biotype 1, its phylome, world population structure and adaptation to the North American continent.</title>
        <authorList>
            <person name="Giordano R."/>
            <person name="Donthu R.K."/>
            <person name="Hernandez A.G."/>
            <person name="Wright C.L."/>
            <person name="Zimin A.V."/>
        </authorList>
    </citation>
    <scope>NUCLEOTIDE SEQUENCE [LARGE SCALE GENOMIC DNA]</scope>
    <source>
        <tissue evidence="2">Whole aphids</tissue>
    </source>
</reference>
<comment type="caution">
    <text evidence="2">The sequence shown here is derived from an EMBL/GenBank/DDBJ whole genome shotgun (WGS) entry which is preliminary data.</text>
</comment>
<sequence>MRKKFFPMLLKADSNVSLSSGDQSSGRGAKFDRSLRAFSMSLYIYVLKYYQLETKLIVLFCLVVHVCFLSSTSDISAFADGAGRLPFFKSSKLSLAILSLKNIIAYYSKWVQNWLFELYNRQNMSKTEHREYVFRNPNAFRIGFVVVVFWYRDRRKIARFKNTEIPVRYSKTW</sequence>
<dbReference type="AlphaFoldDB" id="A0A6G0TJ29"/>
<keyword evidence="1" id="KW-0472">Membrane</keyword>
<evidence type="ECO:0000256" key="1">
    <source>
        <dbReference type="SAM" id="Phobius"/>
    </source>
</evidence>
<name>A0A6G0TJ29_APHGL</name>
<dbReference type="EMBL" id="VYZN01000038">
    <property type="protein sequence ID" value="KAE9532708.1"/>
    <property type="molecule type" value="Genomic_DNA"/>
</dbReference>
<protein>
    <submittedName>
        <fullName evidence="2">Uncharacterized protein</fullName>
    </submittedName>
</protein>